<proteinExistence type="predicted"/>
<accession>A0A7U4J7T2</accession>
<evidence type="ECO:0000313" key="1">
    <source>
        <dbReference type="EMBL" id="AJP71798.1"/>
    </source>
</evidence>
<dbReference type="EMBL" id="CP010836">
    <property type="protein sequence ID" value="AJP71798.1"/>
    <property type="molecule type" value="Genomic_DNA"/>
</dbReference>
<dbReference type="Proteomes" id="UP000032300">
    <property type="component" value="Chromosome"/>
</dbReference>
<dbReference type="KEGG" id="sphi:TS85_08385"/>
<evidence type="ECO:0000313" key="2">
    <source>
        <dbReference type="Proteomes" id="UP000032300"/>
    </source>
</evidence>
<name>A0A7U4J7T2_9SPHN</name>
<dbReference type="RefSeq" id="WP_044331598.1">
    <property type="nucleotide sequence ID" value="NZ_CP010836.1"/>
</dbReference>
<dbReference type="InterPro" id="IPR029032">
    <property type="entry name" value="AhpD-like"/>
</dbReference>
<dbReference type="OrthoDB" id="7449825at2"/>
<reference evidence="1 2" key="2">
    <citation type="submission" date="2015-02" db="EMBL/GenBank/DDBJ databases">
        <title>The complete genome of Sphingomonas hengshuiensis sp. WHSC-8 isolated from soil of Hengshui Lake.</title>
        <authorList>
            <person name="Wei S."/>
            <person name="Guo J."/>
            <person name="Su C."/>
            <person name="Wu R."/>
            <person name="Zhang Z."/>
            <person name="Liang K."/>
            <person name="Li H."/>
            <person name="Wang T."/>
            <person name="Liu H."/>
            <person name="Zhang C."/>
            <person name="Li Z."/>
            <person name="Wang Q."/>
            <person name="Meng J."/>
        </authorList>
    </citation>
    <scope>NUCLEOTIDE SEQUENCE [LARGE SCALE GENOMIC DNA]</scope>
    <source>
        <strain evidence="1 2">WHSC-8</strain>
    </source>
</reference>
<reference evidence="1 2" key="1">
    <citation type="journal article" date="2015" name="Int. J. Syst. Evol. Microbiol.">
        <title>Sphingomonas hengshuiensis sp. nov., isolated from lake wetland.</title>
        <authorList>
            <person name="Wei S."/>
            <person name="Wang T."/>
            <person name="Liu H."/>
            <person name="Zhang C."/>
            <person name="Guo J."/>
            <person name="Wang Q."/>
            <person name="Liang K."/>
            <person name="Zhang Z."/>
        </authorList>
    </citation>
    <scope>NUCLEOTIDE SEQUENCE [LARGE SCALE GENOMIC DNA]</scope>
    <source>
        <strain evidence="1 2">WHSC-8</strain>
    </source>
</reference>
<dbReference type="SUPFAM" id="SSF69118">
    <property type="entry name" value="AhpD-like"/>
    <property type="match status" value="1"/>
</dbReference>
<protein>
    <submittedName>
        <fullName evidence="1">Uncharacterized protein</fullName>
    </submittedName>
</protein>
<sequence length="139" mass="15195">MGYLEFASLQGNPIVASSDVEPVPAPARTGLSALEWQVVAIAQRDRLSTLSEPGRLAVALGMIFGGERANPRLADPRLEALRRLAVLAWHKGYTLPPSEVRAFHDAGFTTEQYETLLASISRGRAALNQGTRHEHDRTH</sequence>
<organism evidence="1 2">
    <name type="scientific">Sphingomonas hengshuiensis</name>
    <dbReference type="NCBI Taxonomy" id="1609977"/>
    <lineage>
        <taxon>Bacteria</taxon>
        <taxon>Pseudomonadati</taxon>
        <taxon>Pseudomonadota</taxon>
        <taxon>Alphaproteobacteria</taxon>
        <taxon>Sphingomonadales</taxon>
        <taxon>Sphingomonadaceae</taxon>
        <taxon>Sphingomonas</taxon>
    </lineage>
</organism>
<gene>
    <name evidence="1" type="ORF">TS85_08385</name>
</gene>
<keyword evidence="2" id="KW-1185">Reference proteome</keyword>
<dbReference type="AlphaFoldDB" id="A0A7U4J7T2"/>